<dbReference type="Proteomes" id="UP001367508">
    <property type="component" value="Unassembled WGS sequence"/>
</dbReference>
<gene>
    <name evidence="2" type="ORF">VNO77_03008</name>
</gene>
<dbReference type="AlphaFoldDB" id="A0AAN9MW15"/>
<dbReference type="EMBL" id="JAYMYQ010000001">
    <property type="protein sequence ID" value="KAK7360986.1"/>
    <property type="molecule type" value="Genomic_DNA"/>
</dbReference>
<feature type="compositionally biased region" description="Polar residues" evidence="1">
    <location>
        <begin position="67"/>
        <end position="77"/>
    </location>
</feature>
<organism evidence="2 3">
    <name type="scientific">Canavalia gladiata</name>
    <name type="common">Sword bean</name>
    <name type="synonym">Dolichos gladiatus</name>
    <dbReference type="NCBI Taxonomy" id="3824"/>
    <lineage>
        <taxon>Eukaryota</taxon>
        <taxon>Viridiplantae</taxon>
        <taxon>Streptophyta</taxon>
        <taxon>Embryophyta</taxon>
        <taxon>Tracheophyta</taxon>
        <taxon>Spermatophyta</taxon>
        <taxon>Magnoliopsida</taxon>
        <taxon>eudicotyledons</taxon>
        <taxon>Gunneridae</taxon>
        <taxon>Pentapetalae</taxon>
        <taxon>rosids</taxon>
        <taxon>fabids</taxon>
        <taxon>Fabales</taxon>
        <taxon>Fabaceae</taxon>
        <taxon>Papilionoideae</taxon>
        <taxon>50 kb inversion clade</taxon>
        <taxon>NPAAA clade</taxon>
        <taxon>indigoferoid/millettioid clade</taxon>
        <taxon>Phaseoleae</taxon>
        <taxon>Canavalia</taxon>
    </lineage>
</organism>
<keyword evidence="3" id="KW-1185">Reference proteome</keyword>
<comment type="caution">
    <text evidence="2">The sequence shown here is derived from an EMBL/GenBank/DDBJ whole genome shotgun (WGS) entry which is preliminary data.</text>
</comment>
<proteinExistence type="predicted"/>
<evidence type="ECO:0000313" key="2">
    <source>
        <dbReference type="EMBL" id="KAK7360986.1"/>
    </source>
</evidence>
<evidence type="ECO:0000313" key="3">
    <source>
        <dbReference type="Proteomes" id="UP001367508"/>
    </source>
</evidence>
<feature type="region of interest" description="Disordered" evidence="1">
    <location>
        <begin position="47"/>
        <end position="77"/>
    </location>
</feature>
<name>A0AAN9MW15_CANGL</name>
<reference evidence="2 3" key="1">
    <citation type="submission" date="2024-01" db="EMBL/GenBank/DDBJ databases">
        <title>The genomes of 5 underutilized Papilionoideae crops provide insights into root nodulation and disease resistanc.</title>
        <authorList>
            <person name="Jiang F."/>
        </authorList>
    </citation>
    <scope>NUCLEOTIDE SEQUENCE [LARGE SCALE GENOMIC DNA]</scope>
    <source>
        <strain evidence="2">LVBAO_FW01</strain>
        <tissue evidence="2">Leaves</tissue>
    </source>
</reference>
<protein>
    <submittedName>
        <fullName evidence="2">Uncharacterized protein</fullName>
    </submittedName>
</protein>
<sequence>MEVAAKCQPEDLDPLFAKSSCDAPSLQVSPFFSLAIMESQPLIVERSKGGESLLESPTVRDPFKETSPFSLHPSSKG</sequence>
<evidence type="ECO:0000256" key="1">
    <source>
        <dbReference type="SAM" id="MobiDB-lite"/>
    </source>
</evidence>
<accession>A0AAN9MW15</accession>